<dbReference type="SMART" id="SM00116">
    <property type="entry name" value="CBS"/>
    <property type="match status" value="2"/>
</dbReference>
<dbReference type="SUPFAM" id="SSF54631">
    <property type="entry name" value="CBS-domain pair"/>
    <property type="match status" value="1"/>
</dbReference>
<proteinExistence type="predicted"/>
<reference evidence="5" key="1">
    <citation type="journal article" date="2014" name="Int. J. Syst. Evol. Microbiol.">
        <title>Complete genome sequence of Corynebacterium casei LMG S-19264T (=DSM 44701T), isolated from a smear-ripened cheese.</title>
        <authorList>
            <consortium name="US DOE Joint Genome Institute (JGI-PGF)"/>
            <person name="Walter F."/>
            <person name="Albersmeier A."/>
            <person name="Kalinowski J."/>
            <person name="Ruckert C."/>
        </authorList>
    </citation>
    <scope>NUCLEOTIDE SEQUENCE</scope>
    <source>
        <strain evidence="5">CGMCC 4.7403</strain>
    </source>
</reference>
<keyword evidence="1 2" id="KW-0129">CBS domain</keyword>
<dbReference type="EMBL" id="BNAT01000033">
    <property type="protein sequence ID" value="GHE49521.1"/>
    <property type="molecule type" value="Genomic_DNA"/>
</dbReference>
<evidence type="ECO:0000313" key="5">
    <source>
        <dbReference type="EMBL" id="GHE49521.1"/>
    </source>
</evidence>
<dbReference type="PANTHER" id="PTHR43080">
    <property type="entry name" value="CBS DOMAIN-CONTAINING PROTEIN CBSX3, MITOCHONDRIAL"/>
    <property type="match status" value="1"/>
</dbReference>
<feature type="compositionally biased region" description="Pro residues" evidence="3">
    <location>
        <begin position="71"/>
        <end position="80"/>
    </location>
</feature>
<feature type="compositionally biased region" description="Low complexity" evidence="3">
    <location>
        <begin position="44"/>
        <end position="56"/>
    </location>
</feature>
<name>A0A918ZG69_9ACTN</name>
<gene>
    <name evidence="5" type="ORF">GCM10017771_71030</name>
</gene>
<feature type="domain" description="CBS" evidence="4">
    <location>
        <begin position="177"/>
        <end position="233"/>
    </location>
</feature>
<dbReference type="InterPro" id="IPR007055">
    <property type="entry name" value="BON_dom"/>
</dbReference>
<organism evidence="5 6">
    <name type="scientific">Streptomyces capitiformicae</name>
    <dbReference type="NCBI Taxonomy" id="2014920"/>
    <lineage>
        <taxon>Bacteria</taxon>
        <taxon>Bacillati</taxon>
        <taxon>Actinomycetota</taxon>
        <taxon>Actinomycetes</taxon>
        <taxon>Kitasatosporales</taxon>
        <taxon>Streptomycetaceae</taxon>
        <taxon>Streptomyces</taxon>
    </lineage>
</organism>
<dbReference type="InterPro" id="IPR051257">
    <property type="entry name" value="Diverse_CBS-Domain"/>
</dbReference>
<comment type="caution">
    <text evidence="5">The sequence shown here is derived from an EMBL/GenBank/DDBJ whole genome shotgun (WGS) entry which is preliminary data.</text>
</comment>
<dbReference type="Gene3D" id="3.10.580.10">
    <property type="entry name" value="CBS-domain"/>
    <property type="match status" value="1"/>
</dbReference>
<dbReference type="Proteomes" id="UP000603227">
    <property type="component" value="Unassembled WGS sequence"/>
</dbReference>
<reference evidence="5" key="2">
    <citation type="submission" date="2020-09" db="EMBL/GenBank/DDBJ databases">
        <authorList>
            <person name="Sun Q."/>
            <person name="Zhou Y."/>
        </authorList>
    </citation>
    <scope>NUCLEOTIDE SEQUENCE</scope>
    <source>
        <strain evidence="5">CGMCC 4.7403</strain>
    </source>
</reference>
<evidence type="ECO:0000313" key="6">
    <source>
        <dbReference type="Proteomes" id="UP000603227"/>
    </source>
</evidence>
<dbReference type="PANTHER" id="PTHR43080:SF29">
    <property type="entry name" value="OS02G0818000 PROTEIN"/>
    <property type="match status" value="1"/>
</dbReference>
<dbReference type="AlphaFoldDB" id="A0A918ZG69"/>
<dbReference type="PROSITE" id="PS51371">
    <property type="entry name" value="CBS"/>
    <property type="match status" value="2"/>
</dbReference>
<keyword evidence="6" id="KW-1185">Reference proteome</keyword>
<dbReference type="Pfam" id="PF00571">
    <property type="entry name" value="CBS"/>
    <property type="match status" value="2"/>
</dbReference>
<accession>A0A918ZG69</accession>
<feature type="region of interest" description="Disordered" evidence="3">
    <location>
        <begin position="1"/>
        <end position="86"/>
    </location>
</feature>
<evidence type="ECO:0000256" key="1">
    <source>
        <dbReference type="ARBA" id="ARBA00023122"/>
    </source>
</evidence>
<sequence>MDGIPREAAVSDFEQRSAEKETRRTTPGRPWTPQEEPRQDALRRYLAAVAAAASARSAEEPRPAPGREQPEPPATTAPEPPTREPATLRVRDVMQVPAASVPGDMPFLDVAHTLAREQVSAVPVVDADDHVIGVVSESDLLAKAAVMAEPRRHGPVGRLRQHRLYDKSHGDTAATLMTFPPVTVHPAERVADAAWTAAHARLKRLPVTDHRGRLVGVVSRSDLLRALIRDDAEIRAEVESLAAQHLLDPRAVQVAVENGVVTMTGRLDKALVPELLAVVRDIDDVVDVVYEIEAV</sequence>
<evidence type="ECO:0000259" key="4">
    <source>
        <dbReference type="PROSITE" id="PS51371"/>
    </source>
</evidence>
<dbReference type="InterPro" id="IPR046342">
    <property type="entry name" value="CBS_dom_sf"/>
</dbReference>
<dbReference type="Pfam" id="PF04972">
    <property type="entry name" value="BON"/>
    <property type="match status" value="1"/>
</dbReference>
<dbReference type="CDD" id="cd04586">
    <property type="entry name" value="CBS_pair_BON_assoc"/>
    <property type="match status" value="1"/>
</dbReference>
<dbReference type="InterPro" id="IPR000644">
    <property type="entry name" value="CBS_dom"/>
</dbReference>
<evidence type="ECO:0000256" key="3">
    <source>
        <dbReference type="SAM" id="MobiDB-lite"/>
    </source>
</evidence>
<protein>
    <recommendedName>
        <fullName evidence="4">CBS domain-containing protein</fullName>
    </recommendedName>
</protein>
<evidence type="ECO:0000256" key="2">
    <source>
        <dbReference type="PROSITE-ProRule" id="PRU00703"/>
    </source>
</evidence>
<feature type="compositionally biased region" description="Basic and acidic residues" evidence="3">
    <location>
        <begin position="13"/>
        <end position="24"/>
    </location>
</feature>
<feature type="domain" description="CBS" evidence="4">
    <location>
        <begin position="94"/>
        <end position="156"/>
    </location>
</feature>